<protein>
    <submittedName>
        <fullName evidence="1">Uncharacterized protein</fullName>
    </submittedName>
</protein>
<accession>X1MGS7</accession>
<evidence type="ECO:0000313" key="1">
    <source>
        <dbReference type="EMBL" id="GAI13915.1"/>
    </source>
</evidence>
<dbReference type="EMBL" id="BARV01006511">
    <property type="protein sequence ID" value="GAI13915.1"/>
    <property type="molecule type" value="Genomic_DNA"/>
</dbReference>
<reference evidence="1" key="1">
    <citation type="journal article" date="2014" name="Front. Microbiol.">
        <title>High frequency of phylogenetically diverse reductive dehalogenase-homologous genes in deep subseafloor sedimentary metagenomes.</title>
        <authorList>
            <person name="Kawai M."/>
            <person name="Futagami T."/>
            <person name="Toyoda A."/>
            <person name="Takaki Y."/>
            <person name="Nishi S."/>
            <person name="Hori S."/>
            <person name="Arai W."/>
            <person name="Tsubouchi T."/>
            <person name="Morono Y."/>
            <person name="Uchiyama I."/>
            <person name="Ito T."/>
            <person name="Fujiyama A."/>
            <person name="Inagaki F."/>
            <person name="Takami H."/>
        </authorList>
    </citation>
    <scope>NUCLEOTIDE SEQUENCE</scope>
    <source>
        <strain evidence="1">Expedition CK06-06</strain>
    </source>
</reference>
<dbReference type="AlphaFoldDB" id="X1MGS7"/>
<name>X1MGS7_9ZZZZ</name>
<proteinExistence type="predicted"/>
<sequence length="138" mass="15987">MPEEEFLTLGDFFAVFEIESPEKLLENLDPEFTLLLHSLEERNSLGFVAKIKEKEGFFALLESWEETIEEDTEELFLILGKKEKAPSPTFKTAEYKDVSFHYLSFPQEGLGICWAIIEDYFVFTSSSKTIFKVIDLLL</sequence>
<comment type="caution">
    <text evidence="1">The sequence shown here is derived from an EMBL/GenBank/DDBJ whole genome shotgun (WGS) entry which is preliminary data.</text>
</comment>
<organism evidence="1">
    <name type="scientific">marine sediment metagenome</name>
    <dbReference type="NCBI Taxonomy" id="412755"/>
    <lineage>
        <taxon>unclassified sequences</taxon>
        <taxon>metagenomes</taxon>
        <taxon>ecological metagenomes</taxon>
    </lineage>
</organism>
<gene>
    <name evidence="1" type="ORF">S06H3_13340</name>
</gene>